<comment type="caution">
    <text evidence="2">The sequence shown here is derived from an EMBL/GenBank/DDBJ whole genome shotgun (WGS) entry which is preliminary data.</text>
</comment>
<dbReference type="EMBL" id="CADEPI010000310">
    <property type="protein sequence ID" value="CAB3383432.1"/>
    <property type="molecule type" value="Genomic_DNA"/>
</dbReference>
<evidence type="ECO:0000259" key="1">
    <source>
        <dbReference type="SMART" id="SM00952"/>
    </source>
</evidence>
<dbReference type="SMART" id="SM00952">
    <property type="entry name" value="RAP"/>
    <property type="match status" value="1"/>
</dbReference>
<dbReference type="OrthoDB" id="6501018at2759"/>
<keyword evidence="3" id="KW-1185">Reference proteome</keyword>
<feature type="domain" description="RAP" evidence="1">
    <location>
        <begin position="357"/>
        <end position="414"/>
    </location>
</feature>
<dbReference type="Proteomes" id="UP000494165">
    <property type="component" value="Unassembled WGS sequence"/>
</dbReference>
<proteinExistence type="predicted"/>
<name>A0A8S1DSD3_9INSE</name>
<dbReference type="Pfam" id="PF08368">
    <property type="entry name" value="FAST_2"/>
    <property type="match status" value="1"/>
</dbReference>
<reference evidence="2 3" key="1">
    <citation type="submission" date="2020-04" db="EMBL/GenBank/DDBJ databases">
        <authorList>
            <person name="Alioto T."/>
            <person name="Alioto T."/>
            <person name="Gomez Garrido J."/>
        </authorList>
    </citation>
    <scope>NUCLEOTIDE SEQUENCE [LARGE SCALE GENOMIC DNA]</scope>
</reference>
<dbReference type="InterPro" id="IPR013579">
    <property type="entry name" value="FAST_2"/>
</dbReference>
<dbReference type="AlphaFoldDB" id="A0A8S1DSD3"/>
<accession>A0A8S1DSD3</accession>
<sequence>MVAAAFSQLEPTIEERITAAGTSVEELLAVAADKGVQREHALKIVASLAERAAAEGPAVSAKFESDPRFTRLCRMLGHLNNSTKLAAAKHDLATVIGVPDADEAAKKAQSLTLEQTVKVMTALASKKSRTVPILQALSTNISLLNFPDESLLDKIQQGLQENLAQNEQPAPVGSALTSIGILRYRDAALLDALSEWMVVHSEQCRPQDLVSFLLTLAYTGYEPSNLDAALEGAQAVSVLNANFLEQLRASSALGPSACLKLLNIDASAGLEIKDFKGPRLEMQIQNLLNKPKRKEILVRSVVDALQNLFPSPGFLNTQIDSGMGFLVDVECHVDAKGNALALDKPAPAKTKSSRIAIMVWEYADLCRRVCEPTGPNKLAVRLLQAQGARVLQVPHTEFSPNEKLVQRVQYLEKKIKYLAKEKGAVKEKKK</sequence>
<organism evidence="2 3">
    <name type="scientific">Cloeon dipterum</name>
    <dbReference type="NCBI Taxonomy" id="197152"/>
    <lineage>
        <taxon>Eukaryota</taxon>
        <taxon>Metazoa</taxon>
        <taxon>Ecdysozoa</taxon>
        <taxon>Arthropoda</taxon>
        <taxon>Hexapoda</taxon>
        <taxon>Insecta</taxon>
        <taxon>Pterygota</taxon>
        <taxon>Palaeoptera</taxon>
        <taxon>Ephemeroptera</taxon>
        <taxon>Pisciforma</taxon>
        <taxon>Baetidae</taxon>
        <taxon>Cloeon</taxon>
    </lineage>
</organism>
<gene>
    <name evidence="2" type="ORF">CLODIP_2_CD02131</name>
</gene>
<evidence type="ECO:0000313" key="3">
    <source>
        <dbReference type="Proteomes" id="UP000494165"/>
    </source>
</evidence>
<evidence type="ECO:0000313" key="2">
    <source>
        <dbReference type="EMBL" id="CAB3383432.1"/>
    </source>
</evidence>
<protein>
    <recommendedName>
        <fullName evidence="1">RAP domain-containing protein</fullName>
    </recommendedName>
</protein>
<dbReference type="InterPro" id="IPR013584">
    <property type="entry name" value="RAP"/>
</dbReference>